<accession>A0ABW0YIQ5</accession>
<evidence type="ECO:0000313" key="2">
    <source>
        <dbReference type="EMBL" id="MFC5712209.1"/>
    </source>
</evidence>
<dbReference type="Gene3D" id="3.40.50.150">
    <property type="entry name" value="Vaccinia Virus protein VP39"/>
    <property type="match status" value="1"/>
</dbReference>
<dbReference type="RefSeq" id="WP_269757963.1">
    <property type="nucleotide sequence ID" value="NZ_JBHSOZ010000003.1"/>
</dbReference>
<sequence>MTGEEFNERVTFFDHMAQTEWLGSIHQQLKDIAGSWQGKHILDVGCGTGRLLLKGKNEANKLSGIDLSVGMIKFARSLFETSTGKADSQFLVGDAYHLPFPERSFDYSFATLVIFLLPEPETALKELKRVTLPEGATVMLNPGPDMNEERARAYAEKHGMEGFEKESLLTWANVSTRRHRWQEEDFSEILSSLGARHTQHTPVLDGLGLITRVEWKA</sequence>
<dbReference type="PANTHER" id="PTHR43591">
    <property type="entry name" value="METHYLTRANSFERASE"/>
    <property type="match status" value="1"/>
</dbReference>
<keyword evidence="3" id="KW-1185">Reference proteome</keyword>
<organism evidence="2 3">
    <name type="scientific">Thalassorhabdus alkalitolerans</name>
    <dbReference type="NCBI Taxonomy" id="2282697"/>
    <lineage>
        <taxon>Bacteria</taxon>
        <taxon>Bacillati</taxon>
        <taxon>Bacillota</taxon>
        <taxon>Bacilli</taxon>
        <taxon>Bacillales</taxon>
        <taxon>Bacillaceae</taxon>
        <taxon>Thalassorhabdus</taxon>
    </lineage>
</organism>
<dbReference type="GO" id="GO:0032259">
    <property type="term" value="P:methylation"/>
    <property type="evidence" value="ECO:0007669"/>
    <property type="project" value="UniProtKB-KW"/>
</dbReference>
<dbReference type="EMBL" id="JBHSOZ010000003">
    <property type="protein sequence ID" value="MFC5712209.1"/>
    <property type="molecule type" value="Genomic_DNA"/>
</dbReference>
<dbReference type="GO" id="GO:0008168">
    <property type="term" value="F:methyltransferase activity"/>
    <property type="evidence" value="ECO:0007669"/>
    <property type="project" value="UniProtKB-KW"/>
</dbReference>
<name>A0ABW0YIQ5_9BACI</name>
<evidence type="ECO:0000259" key="1">
    <source>
        <dbReference type="Pfam" id="PF08241"/>
    </source>
</evidence>
<dbReference type="Pfam" id="PF08241">
    <property type="entry name" value="Methyltransf_11"/>
    <property type="match status" value="1"/>
</dbReference>
<protein>
    <submittedName>
        <fullName evidence="2">Class I SAM-dependent methyltransferase</fullName>
        <ecNumber evidence="2">2.1.1.-</ecNumber>
    </submittedName>
</protein>
<gene>
    <name evidence="2" type="ORF">ACFPU1_05405</name>
</gene>
<dbReference type="EC" id="2.1.1.-" evidence="2"/>
<dbReference type="Proteomes" id="UP001596142">
    <property type="component" value="Unassembled WGS sequence"/>
</dbReference>
<reference evidence="3" key="1">
    <citation type="journal article" date="2019" name="Int. J. Syst. Evol. Microbiol.">
        <title>The Global Catalogue of Microorganisms (GCM) 10K type strain sequencing project: providing services to taxonomists for standard genome sequencing and annotation.</title>
        <authorList>
            <consortium name="The Broad Institute Genomics Platform"/>
            <consortium name="The Broad Institute Genome Sequencing Center for Infectious Disease"/>
            <person name="Wu L."/>
            <person name="Ma J."/>
        </authorList>
    </citation>
    <scope>NUCLEOTIDE SEQUENCE [LARGE SCALE GENOMIC DNA]</scope>
    <source>
        <strain evidence="3">CECT 7184</strain>
    </source>
</reference>
<dbReference type="PANTHER" id="PTHR43591:SF110">
    <property type="entry name" value="RHODANESE DOMAIN-CONTAINING PROTEIN"/>
    <property type="match status" value="1"/>
</dbReference>
<keyword evidence="2" id="KW-0489">Methyltransferase</keyword>
<proteinExistence type="predicted"/>
<dbReference type="SUPFAM" id="SSF53335">
    <property type="entry name" value="S-adenosyl-L-methionine-dependent methyltransferases"/>
    <property type="match status" value="1"/>
</dbReference>
<evidence type="ECO:0000313" key="3">
    <source>
        <dbReference type="Proteomes" id="UP001596142"/>
    </source>
</evidence>
<comment type="caution">
    <text evidence="2">The sequence shown here is derived from an EMBL/GenBank/DDBJ whole genome shotgun (WGS) entry which is preliminary data.</text>
</comment>
<dbReference type="CDD" id="cd02440">
    <property type="entry name" value="AdoMet_MTases"/>
    <property type="match status" value="1"/>
</dbReference>
<dbReference type="InterPro" id="IPR013216">
    <property type="entry name" value="Methyltransf_11"/>
</dbReference>
<keyword evidence="2" id="KW-0808">Transferase</keyword>
<feature type="domain" description="Methyltransferase type 11" evidence="1">
    <location>
        <begin position="42"/>
        <end position="138"/>
    </location>
</feature>
<dbReference type="InterPro" id="IPR029063">
    <property type="entry name" value="SAM-dependent_MTases_sf"/>
</dbReference>